<dbReference type="SUPFAM" id="SSF51735">
    <property type="entry name" value="NAD(P)-binding Rossmann-fold domains"/>
    <property type="match status" value="1"/>
</dbReference>
<evidence type="ECO:0000313" key="1">
    <source>
        <dbReference type="Proteomes" id="UP000036681"/>
    </source>
</evidence>
<keyword evidence="1" id="KW-1185">Reference proteome</keyword>
<dbReference type="AlphaFoldDB" id="A0A0M3ITT2"/>
<dbReference type="InterPro" id="IPR036291">
    <property type="entry name" value="NAD(P)-bd_dom_sf"/>
</dbReference>
<dbReference type="Pfam" id="PF13561">
    <property type="entry name" value="adh_short_C2"/>
    <property type="match status" value="1"/>
</dbReference>
<dbReference type="PRINTS" id="PR00081">
    <property type="entry name" value="GDHRDH"/>
</dbReference>
<sequence>MLALKAIPYLKQSHGDIVMMSSISSRIADPHLPFYSLASACVDHATKLLAFEHASSGVRVNALNPSVVDTPAYEKFGLPKQQASKLKQHIAKTSIPLGEVTTPENIAEIIAFLADRRASKCITGQSISADGGATLQIAMADYENIDVLRALNS</sequence>
<protein>
    <submittedName>
        <fullName evidence="2">SDR family oxidoreductase</fullName>
    </submittedName>
</protein>
<dbReference type="PANTHER" id="PTHR44115">
    <property type="entry name" value="PROTEIN CBG09704"/>
    <property type="match status" value="1"/>
</dbReference>
<dbReference type="InterPro" id="IPR002347">
    <property type="entry name" value="SDR_fam"/>
</dbReference>
<proteinExistence type="predicted"/>
<evidence type="ECO:0000313" key="2">
    <source>
        <dbReference type="WBParaSite" id="ALUE_0002216001-mRNA-1"/>
    </source>
</evidence>
<dbReference type="Gene3D" id="3.40.50.720">
    <property type="entry name" value="NAD(P)-binding Rossmann-like Domain"/>
    <property type="match status" value="1"/>
</dbReference>
<dbReference type="PANTHER" id="PTHR44115:SF2">
    <property type="entry name" value="NAD(P)-BINDING PROTEIN"/>
    <property type="match status" value="1"/>
</dbReference>
<reference evidence="2" key="1">
    <citation type="submission" date="2017-02" db="UniProtKB">
        <authorList>
            <consortium name="WormBaseParasite"/>
        </authorList>
    </citation>
    <scope>IDENTIFICATION</scope>
</reference>
<accession>A0A0M3ITT2</accession>
<name>A0A0M3ITT2_ASCLU</name>
<dbReference type="Proteomes" id="UP000036681">
    <property type="component" value="Unplaced"/>
</dbReference>
<dbReference type="WBParaSite" id="ALUE_0002216001-mRNA-1">
    <property type="protein sequence ID" value="ALUE_0002216001-mRNA-1"/>
    <property type="gene ID" value="ALUE_0002216001"/>
</dbReference>
<organism evidence="1 2">
    <name type="scientific">Ascaris lumbricoides</name>
    <name type="common">Giant roundworm</name>
    <dbReference type="NCBI Taxonomy" id="6252"/>
    <lineage>
        <taxon>Eukaryota</taxon>
        <taxon>Metazoa</taxon>
        <taxon>Ecdysozoa</taxon>
        <taxon>Nematoda</taxon>
        <taxon>Chromadorea</taxon>
        <taxon>Rhabditida</taxon>
        <taxon>Spirurina</taxon>
        <taxon>Ascaridomorpha</taxon>
        <taxon>Ascaridoidea</taxon>
        <taxon>Ascarididae</taxon>
        <taxon>Ascaris</taxon>
    </lineage>
</organism>